<dbReference type="Proteomes" id="UP000199577">
    <property type="component" value="Unassembled WGS sequence"/>
</dbReference>
<proteinExistence type="predicted"/>
<keyword evidence="4" id="KW-1185">Reference proteome</keyword>
<feature type="domain" description="DUF4296" evidence="2">
    <location>
        <begin position="22"/>
        <end position="103"/>
    </location>
</feature>
<reference evidence="3 4" key="1">
    <citation type="submission" date="2016-10" db="EMBL/GenBank/DDBJ databases">
        <authorList>
            <person name="de Groot N.N."/>
        </authorList>
    </citation>
    <scope>NUCLEOTIDE SEQUENCE [LARGE SCALE GENOMIC DNA]</scope>
    <source>
        <strain evidence="3 4">DSM 22900</strain>
    </source>
</reference>
<feature type="compositionally biased region" description="Pro residues" evidence="1">
    <location>
        <begin position="191"/>
        <end position="213"/>
    </location>
</feature>
<evidence type="ECO:0000313" key="4">
    <source>
        <dbReference type="Proteomes" id="UP000199577"/>
    </source>
</evidence>
<dbReference type="Pfam" id="PF14129">
    <property type="entry name" value="DUF4296"/>
    <property type="match status" value="1"/>
</dbReference>
<evidence type="ECO:0000259" key="2">
    <source>
        <dbReference type="Pfam" id="PF14129"/>
    </source>
</evidence>
<sequence>MQRLLTGLVIMVLLGSCGEKIPEGVISPKKMPDVLLDVHLADGQLTSMPIDSARIYRQAYYSAIFDRYGIDSAALIQSIAFYSTRPYLFDELYSVVEKRLQELNMAEQKAMEEEYKARHREDSIRNARRVDSLNRITRDSLDFKRKRYLLYVEVPDTTFAESKAVPVTHERLRRRMMEVLRLADEAEPRHPAPPAIPPSRQPTPTPAPPPKGIKPPTARPSERIK</sequence>
<feature type="region of interest" description="Disordered" evidence="1">
    <location>
        <begin position="183"/>
        <end position="225"/>
    </location>
</feature>
<organism evidence="3 4">
    <name type="scientific">Parapedobacter composti</name>
    <dbReference type="NCBI Taxonomy" id="623281"/>
    <lineage>
        <taxon>Bacteria</taxon>
        <taxon>Pseudomonadati</taxon>
        <taxon>Bacteroidota</taxon>
        <taxon>Sphingobacteriia</taxon>
        <taxon>Sphingobacteriales</taxon>
        <taxon>Sphingobacteriaceae</taxon>
        <taxon>Parapedobacter</taxon>
    </lineage>
</organism>
<dbReference type="PROSITE" id="PS51257">
    <property type="entry name" value="PROKAR_LIPOPROTEIN"/>
    <property type="match status" value="1"/>
</dbReference>
<accession>A0A1I1GMY5</accession>
<dbReference type="EMBL" id="FOLL01000004">
    <property type="protein sequence ID" value="SFC10663.1"/>
    <property type="molecule type" value="Genomic_DNA"/>
</dbReference>
<dbReference type="InterPro" id="IPR025381">
    <property type="entry name" value="DUF4296"/>
</dbReference>
<name>A0A1I1GMY5_9SPHI</name>
<dbReference type="AlphaFoldDB" id="A0A1I1GMY5"/>
<gene>
    <name evidence="3" type="ORF">SAMN05421747_104186</name>
</gene>
<evidence type="ECO:0000256" key="1">
    <source>
        <dbReference type="SAM" id="MobiDB-lite"/>
    </source>
</evidence>
<evidence type="ECO:0000313" key="3">
    <source>
        <dbReference type="EMBL" id="SFC10663.1"/>
    </source>
</evidence>
<dbReference type="STRING" id="623281.SAMN05421747_104186"/>
<protein>
    <recommendedName>
        <fullName evidence="2">DUF4296 domain-containing protein</fullName>
    </recommendedName>
</protein>